<keyword evidence="4" id="KW-1185">Reference proteome</keyword>
<gene>
    <name evidence="3" type="ORF">C7999DRAFT_35798</name>
</gene>
<keyword evidence="2" id="KW-0812">Transmembrane</keyword>
<feature type="transmembrane region" description="Helical" evidence="2">
    <location>
        <begin position="96"/>
        <end position="117"/>
    </location>
</feature>
<evidence type="ECO:0000313" key="3">
    <source>
        <dbReference type="EMBL" id="KAK4243866.1"/>
    </source>
</evidence>
<evidence type="ECO:0000256" key="2">
    <source>
        <dbReference type="SAM" id="Phobius"/>
    </source>
</evidence>
<keyword evidence="2" id="KW-1133">Transmembrane helix</keyword>
<name>A0AAN7CLJ3_9PEZI</name>
<dbReference type="Proteomes" id="UP001303647">
    <property type="component" value="Unassembled WGS sequence"/>
</dbReference>
<dbReference type="EMBL" id="MU857775">
    <property type="protein sequence ID" value="KAK4243866.1"/>
    <property type="molecule type" value="Genomic_DNA"/>
</dbReference>
<evidence type="ECO:0000256" key="1">
    <source>
        <dbReference type="SAM" id="MobiDB-lite"/>
    </source>
</evidence>
<reference evidence="3" key="1">
    <citation type="journal article" date="2023" name="Mol. Phylogenet. Evol.">
        <title>Genome-scale phylogeny and comparative genomics of the fungal order Sordariales.</title>
        <authorList>
            <person name="Hensen N."/>
            <person name="Bonometti L."/>
            <person name="Westerberg I."/>
            <person name="Brannstrom I.O."/>
            <person name="Guillou S."/>
            <person name="Cros-Aarteil S."/>
            <person name="Calhoun S."/>
            <person name="Haridas S."/>
            <person name="Kuo A."/>
            <person name="Mondo S."/>
            <person name="Pangilinan J."/>
            <person name="Riley R."/>
            <person name="LaButti K."/>
            <person name="Andreopoulos B."/>
            <person name="Lipzen A."/>
            <person name="Chen C."/>
            <person name="Yan M."/>
            <person name="Daum C."/>
            <person name="Ng V."/>
            <person name="Clum A."/>
            <person name="Steindorff A."/>
            <person name="Ohm R.A."/>
            <person name="Martin F."/>
            <person name="Silar P."/>
            <person name="Natvig D.O."/>
            <person name="Lalanne C."/>
            <person name="Gautier V."/>
            <person name="Ament-Velasquez S.L."/>
            <person name="Kruys A."/>
            <person name="Hutchinson M.I."/>
            <person name="Powell A.J."/>
            <person name="Barry K."/>
            <person name="Miller A.N."/>
            <person name="Grigoriev I.V."/>
            <person name="Debuchy R."/>
            <person name="Gladieux P."/>
            <person name="Hiltunen Thoren M."/>
            <person name="Johannesson H."/>
        </authorList>
    </citation>
    <scope>NUCLEOTIDE SEQUENCE</scope>
    <source>
        <strain evidence="3">CBS 359.72</strain>
    </source>
</reference>
<protein>
    <submittedName>
        <fullName evidence="3">Uncharacterized protein</fullName>
    </submittedName>
</protein>
<proteinExistence type="predicted"/>
<sequence length="128" mass="14348">MEAKEEAELMLLAKDREEVAAPQHQPDDRSTALGSLPTEPALDNVNGKSDKPLMLPVIHDKAEYVSRLRYLFILVIFGSTAWLVSKGTAPRTAWIVLPWAAYSFCCTSSKSLFYALYEDWVENITLAN</sequence>
<evidence type="ECO:0000313" key="4">
    <source>
        <dbReference type="Proteomes" id="UP001303647"/>
    </source>
</evidence>
<accession>A0AAN7CLJ3</accession>
<dbReference type="AlphaFoldDB" id="A0AAN7CLJ3"/>
<reference evidence="3" key="2">
    <citation type="submission" date="2023-05" db="EMBL/GenBank/DDBJ databases">
        <authorList>
            <consortium name="Lawrence Berkeley National Laboratory"/>
            <person name="Steindorff A."/>
            <person name="Hensen N."/>
            <person name="Bonometti L."/>
            <person name="Westerberg I."/>
            <person name="Brannstrom I.O."/>
            <person name="Guillou S."/>
            <person name="Cros-Aarteil S."/>
            <person name="Calhoun S."/>
            <person name="Haridas S."/>
            <person name="Kuo A."/>
            <person name="Mondo S."/>
            <person name="Pangilinan J."/>
            <person name="Riley R."/>
            <person name="Labutti K."/>
            <person name="Andreopoulos B."/>
            <person name="Lipzen A."/>
            <person name="Chen C."/>
            <person name="Yanf M."/>
            <person name="Daum C."/>
            <person name="Ng V."/>
            <person name="Clum A."/>
            <person name="Ohm R."/>
            <person name="Martin F."/>
            <person name="Silar P."/>
            <person name="Natvig D."/>
            <person name="Lalanne C."/>
            <person name="Gautier V."/>
            <person name="Ament-Velasquez S.L."/>
            <person name="Kruys A."/>
            <person name="Hutchinson M.I."/>
            <person name="Powell A.J."/>
            <person name="Barry K."/>
            <person name="Miller A.N."/>
            <person name="Grigoriev I.V."/>
            <person name="Debuchy R."/>
            <person name="Gladieux P."/>
            <person name="Thoren M.H."/>
            <person name="Johannesson H."/>
        </authorList>
    </citation>
    <scope>NUCLEOTIDE SEQUENCE</scope>
    <source>
        <strain evidence="3">CBS 359.72</strain>
    </source>
</reference>
<comment type="caution">
    <text evidence="3">The sequence shown here is derived from an EMBL/GenBank/DDBJ whole genome shotgun (WGS) entry which is preliminary data.</text>
</comment>
<feature type="compositionally biased region" description="Basic and acidic residues" evidence="1">
    <location>
        <begin position="17"/>
        <end position="30"/>
    </location>
</feature>
<feature type="region of interest" description="Disordered" evidence="1">
    <location>
        <begin position="17"/>
        <end position="47"/>
    </location>
</feature>
<feature type="transmembrane region" description="Helical" evidence="2">
    <location>
        <begin position="68"/>
        <end position="84"/>
    </location>
</feature>
<keyword evidence="2" id="KW-0472">Membrane</keyword>
<organism evidence="3 4">
    <name type="scientific">Corynascus novoguineensis</name>
    <dbReference type="NCBI Taxonomy" id="1126955"/>
    <lineage>
        <taxon>Eukaryota</taxon>
        <taxon>Fungi</taxon>
        <taxon>Dikarya</taxon>
        <taxon>Ascomycota</taxon>
        <taxon>Pezizomycotina</taxon>
        <taxon>Sordariomycetes</taxon>
        <taxon>Sordariomycetidae</taxon>
        <taxon>Sordariales</taxon>
        <taxon>Chaetomiaceae</taxon>
        <taxon>Corynascus</taxon>
    </lineage>
</organism>